<dbReference type="Proteomes" id="UP000257080">
    <property type="component" value="Unassembled WGS sequence"/>
</dbReference>
<sequence>MGELELDRIIAETDLTTVFQPIVDIETRRVVAFEALSRGPVGSELRLPDVLFPAAAARGLTTALDQACIAASLRAASGHELVAPFGLFLNVEAETIELLAARPPDRPVVIEVTERNLMGDPGSLMRSLRRLRAAGMLIAMDDVGTDPTSLALLPLLQPDIIKLDMSLLQKRPGRNAALVMDARHHLYRALPDDGSRRGGRNRARSRQGAGSGGDARAGLVLRAARPGSARDAGSARLRQALA</sequence>
<dbReference type="OrthoDB" id="3278016at2"/>
<evidence type="ECO:0000313" key="3">
    <source>
        <dbReference type="EMBL" id="RFA25026.1"/>
    </source>
</evidence>
<feature type="region of interest" description="Disordered" evidence="1">
    <location>
        <begin position="190"/>
        <end position="217"/>
    </location>
</feature>
<dbReference type="GO" id="GO:0071111">
    <property type="term" value="F:cyclic-guanylate-specific phosphodiesterase activity"/>
    <property type="evidence" value="ECO:0007669"/>
    <property type="project" value="InterPro"/>
</dbReference>
<proteinExistence type="predicted"/>
<dbReference type="InterPro" id="IPR001633">
    <property type="entry name" value="EAL_dom"/>
</dbReference>
<dbReference type="EMBL" id="NBXE01000035">
    <property type="protein sequence ID" value="RFA25026.1"/>
    <property type="molecule type" value="Genomic_DNA"/>
</dbReference>
<dbReference type="InterPro" id="IPR050706">
    <property type="entry name" value="Cyclic-di-GMP_PDE-like"/>
</dbReference>
<dbReference type="SUPFAM" id="SSF141868">
    <property type="entry name" value="EAL domain-like"/>
    <property type="match status" value="1"/>
</dbReference>
<feature type="domain" description="EAL" evidence="2">
    <location>
        <begin position="1"/>
        <end position="238"/>
    </location>
</feature>
<evidence type="ECO:0000259" key="2">
    <source>
        <dbReference type="PROSITE" id="PS50883"/>
    </source>
</evidence>
<accession>A0A3E0W6P0</accession>
<dbReference type="RefSeq" id="WP_116419924.1">
    <property type="nucleotide sequence ID" value="NZ_NBXC01000030.1"/>
</dbReference>
<name>A0A3E0W6P0_9MICO</name>
<dbReference type="PANTHER" id="PTHR33121:SF76">
    <property type="entry name" value="SIGNALING PROTEIN"/>
    <property type="match status" value="1"/>
</dbReference>
<organism evidence="3 4">
    <name type="scientific">Subtercola boreus</name>
    <dbReference type="NCBI Taxonomy" id="120213"/>
    <lineage>
        <taxon>Bacteria</taxon>
        <taxon>Bacillati</taxon>
        <taxon>Actinomycetota</taxon>
        <taxon>Actinomycetes</taxon>
        <taxon>Micrococcales</taxon>
        <taxon>Microbacteriaceae</taxon>
        <taxon>Subtercola</taxon>
    </lineage>
</organism>
<evidence type="ECO:0000256" key="1">
    <source>
        <dbReference type="SAM" id="MobiDB-lite"/>
    </source>
</evidence>
<dbReference type="PROSITE" id="PS50883">
    <property type="entry name" value="EAL"/>
    <property type="match status" value="1"/>
</dbReference>
<gene>
    <name evidence="3" type="ORF">B7R25_15870</name>
</gene>
<protein>
    <recommendedName>
        <fullName evidence="2">EAL domain-containing protein</fullName>
    </recommendedName>
</protein>
<dbReference type="AlphaFoldDB" id="A0A3E0W6P0"/>
<dbReference type="Pfam" id="PF00563">
    <property type="entry name" value="EAL"/>
    <property type="match status" value="1"/>
</dbReference>
<comment type="caution">
    <text evidence="3">The sequence shown here is derived from an EMBL/GenBank/DDBJ whole genome shotgun (WGS) entry which is preliminary data.</text>
</comment>
<dbReference type="InterPro" id="IPR035919">
    <property type="entry name" value="EAL_sf"/>
</dbReference>
<dbReference type="Gene3D" id="3.20.20.450">
    <property type="entry name" value="EAL domain"/>
    <property type="match status" value="1"/>
</dbReference>
<reference evidence="3 4" key="1">
    <citation type="submission" date="2017-04" db="EMBL/GenBank/DDBJ databases">
        <title>Comparative genome analysis of Subtercola boreus.</title>
        <authorList>
            <person name="Cho Y.-J."/>
            <person name="Cho A."/>
            <person name="Kim O.-S."/>
            <person name="Lee J.-I."/>
        </authorList>
    </citation>
    <scope>NUCLEOTIDE SEQUENCE [LARGE SCALE GENOMIC DNA]</scope>
    <source>
        <strain evidence="3 4">P28004</strain>
    </source>
</reference>
<evidence type="ECO:0000313" key="4">
    <source>
        <dbReference type="Proteomes" id="UP000257080"/>
    </source>
</evidence>
<dbReference type="SMART" id="SM00052">
    <property type="entry name" value="EAL"/>
    <property type="match status" value="1"/>
</dbReference>
<dbReference type="CDD" id="cd01948">
    <property type="entry name" value="EAL"/>
    <property type="match status" value="1"/>
</dbReference>
<dbReference type="PANTHER" id="PTHR33121">
    <property type="entry name" value="CYCLIC DI-GMP PHOSPHODIESTERASE PDEF"/>
    <property type="match status" value="1"/>
</dbReference>